<dbReference type="InterPro" id="IPR032675">
    <property type="entry name" value="LRR_dom_sf"/>
</dbReference>
<keyword evidence="1" id="KW-0433">Leucine-rich repeat</keyword>
<name>A0A0F9U979_9ZZZZ</name>
<dbReference type="Gene3D" id="3.80.10.10">
    <property type="entry name" value="Ribonuclease Inhibitor"/>
    <property type="match status" value="1"/>
</dbReference>
<evidence type="ECO:0000256" key="2">
    <source>
        <dbReference type="ARBA" id="ARBA00022737"/>
    </source>
</evidence>
<protein>
    <recommendedName>
        <fullName evidence="3">Disease resistance R13L4/SHOC-2-like LRR domain-containing protein</fullName>
    </recommendedName>
</protein>
<dbReference type="PANTHER" id="PTHR48051">
    <property type="match status" value="1"/>
</dbReference>
<keyword evidence="2" id="KW-0677">Repeat</keyword>
<dbReference type="Pfam" id="PF23598">
    <property type="entry name" value="LRR_14"/>
    <property type="match status" value="1"/>
</dbReference>
<accession>A0A0F9U979</accession>
<evidence type="ECO:0000259" key="3">
    <source>
        <dbReference type="Pfam" id="PF23598"/>
    </source>
</evidence>
<evidence type="ECO:0000256" key="1">
    <source>
        <dbReference type="ARBA" id="ARBA00022614"/>
    </source>
</evidence>
<proteinExistence type="predicted"/>
<sequence>MSEFKVNDYITLKLENGKTEIYLQEERFIQCKYLLINIPIEKYERLGEGMSIDSAEINLSHALEIASKSNYRLPHEVEFWAHCSNLQVWAENSYNTKLLHRSIAFPLLKKLAKIGDTQARRVFKDEIGIRFSEGNLSVILYLLVENYVDAFNSEEKETLFYNNNKRLRDNIEIGLKEKGSSRNRALLALKELTELGDSFAKKRSLIEFNKKVRRKRDLINDLIINDRYFSYLDNETMFRKLLKENDADNIIKLTVFIEKNWRKLKHFLKWAESYRKERLFLKPLIMEEDFEDKNEDLTFGVRNQRVAGLQLMGIEGFFIEEFPKMILEFDALELLSLTYNKISLIPPSISNLVILSHLDLSHNPIERLPEEICHLKSLKVLKLDSAKIKNLPEGLAELKSLEKLSLYGNRLDDLPESIGRLKNLTSLDLSRNRIKYLPKTILQLKNLQFVDIDQKHKHEQVVQKLIKNRVFISFH</sequence>
<dbReference type="InterPro" id="IPR003591">
    <property type="entry name" value="Leu-rich_rpt_typical-subtyp"/>
</dbReference>
<gene>
    <name evidence="4" type="ORF">LCGC14_0558550</name>
</gene>
<dbReference type="InterPro" id="IPR001611">
    <property type="entry name" value="Leu-rich_rpt"/>
</dbReference>
<dbReference type="PANTHER" id="PTHR48051:SF45">
    <property type="entry name" value="LEUCINE-RICH REPEAT PROTEIN SHOC-2-LIKE"/>
    <property type="match status" value="1"/>
</dbReference>
<dbReference type="Pfam" id="PF00560">
    <property type="entry name" value="LRR_1"/>
    <property type="match status" value="1"/>
</dbReference>
<dbReference type="GO" id="GO:0005737">
    <property type="term" value="C:cytoplasm"/>
    <property type="evidence" value="ECO:0007669"/>
    <property type="project" value="TreeGrafter"/>
</dbReference>
<dbReference type="SUPFAM" id="SSF52058">
    <property type="entry name" value="L domain-like"/>
    <property type="match status" value="1"/>
</dbReference>
<reference evidence="4" key="1">
    <citation type="journal article" date="2015" name="Nature">
        <title>Complex archaea that bridge the gap between prokaryotes and eukaryotes.</title>
        <authorList>
            <person name="Spang A."/>
            <person name="Saw J.H."/>
            <person name="Jorgensen S.L."/>
            <person name="Zaremba-Niedzwiedzka K."/>
            <person name="Martijn J."/>
            <person name="Lind A.E."/>
            <person name="van Eijk R."/>
            <person name="Schleper C."/>
            <person name="Guy L."/>
            <person name="Ettema T.J."/>
        </authorList>
    </citation>
    <scope>NUCLEOTIDE SEQUENCE</scope>
</reference>
<dbReference type="SMART" id="SM00369">
    <property type="entry name" value="LRR_TYP"/>
    <property type="match status" value="5"/>
</dbReference>
<dbReference type="InterPro" id="IPR055414">
    <property type="entry name" value="LRR_R13L4/SHOC2-like"/>
</dbReference>
<comment type="caution">
    <text evidence="4">The sequence shown here is derived from an EMBL/GenBank/DDBJ whole genome shotgun (WGS) entry which is preliminary data.</text>
</comment>
<evidence type="ECO:0000313" key="4">
    <source>
        <dbReference type="EMBL" id="KKN57796.1"/>
    </source>
</evidence>
<feature type="domain" description="Disease resistance R13L4/SHOC-2-like LRR" evidence="3">
    <location>
        <begin position="332"/>
        <end position="407"/>
    </location>
</feature>
<dbReference type="InterPro" id="IPR050216">
    <property type="entry name" value="LRR_domain-containing"/>
</dbReference>
<dbReference type="PRINTS" id="PR00019">
    <property type="entry name" value="LEURICHRPT"/>
</dbReference>
<dbReference type="AlphaFoldDB" id="A0A0F9U979"/>
<organism evidence="4">
    <name type="scientific">marine sediment metagenome</name>
    <dbReference type="NCBI Taxonomy" id="412755"/>
    <lineage>
        <taxon>unclassified sequences</taxon>
        <taxon>metagenomes</taxon>
        <taxon>ecological metagenomes</taxon>
    </lineage>
</organism>
<dbReference type="PROSITE" id="PS51450">
    <property type="entry name" value="LRR"/>
    <property type="match status" value="3"/>
</dbReference>
<dbReference type="EMBL" id="LAZR01000788">
    <property type="protein sequence ID" value="KKN57796.1"/>
    <property type="molecule type" value="Genomic_DNA"/>
</dbReference>